<dbReference type="Proteomes" id="UP001184150">
    <property type="component" value="Unassembled WGS sequence"/>
</dbReference>
<evidence type="ECO:0000256" key="1">
    <source>
        <dbReference type="ARBA" id="ARBA00005254"/>
    </source>
</evidence>
<dbReference type="InterPro" id="IPR051053">
    <property type="entry name" value="ECH/Chromodomain_protein"/>
</dbReference>
<comment type="caution">
    <text evidence="2">The sequence shown here is derived from an EMBL/GenBank/DDBJ whole genome shotgun (WGS) entry which is preliminary data.</text>
</comment>
<dbReference type="SUPFAM" id="SSF52096">
    <property type="entry name" value="ClpP/crotonase"/>
    <property type="match status" value="1"/>
</dbReference>
<dbReference type="InterPro" id="IPR029045">
    <property type="entry name" value="ClpP/crotonase-like_dom_sf"/>
</dbReference>
<dbReference type="Gene3D" id="3.90.226.10">
    <property type="entry name" value="2-enoyl-CoA Hydratase, Chain A, domain 1"/>
    <property type="match status" value="1"/>
</dbReference>
<dbReference type="InterPro" id="IPR001753">
    <property type="entry name" value="Enoyl-CoA_hydra/iso"/>
</dbReference>
<dbReference type="Gene3D" id="1.10.12.10">
    <property type="entry name" value="Lyase 2-enoyl-coa Hydratase, Chain A, domain 2"/>
    <property type="match status" value="1"/>
</dbReference>
<proteinExistence type="inferred from homology"/>
<reference evidence="2 3" key="1">
    <citation type="submission" date="2023-07" db="EMBL/GenBank/DDBJ databases">
        <title>Sorghum-associated microbial communities from plants grown in Nebraska, USA.</title>
        <authorList>
            <person name="Schachtman D."/>
        </authorList>
    </citation>
    <scope>NUCLEOTIDE SEQUENCE [LARGE SCALE GENOMIC DNA]</scope>
    <source>
        <strain evidence="2 3">DS1027</strain>
    </source>
</reference>
<dbReference type="NCBIfam" id="NF006109">
    <property type="entry name" value="PRK08260.1"/>
    <property type="match status" value="1"/>
</dbReference>
<comment type="similarity">
    <text evidence="1">Belongs to the enoyl-CoA hydratase/isomerase family.</text>
</comment>
<dbReference type="PANTHER" id="PTHR43684:SF4">
    <property type="entry name" value="ENOYL-COA HYDRATASE_ISOMERASE FAMILY PROTEIN (AFU_ORTHOLOGUE AFUA_1G01890)"/>
    <property type="match status" value="1"/>
</dbReference>
<evidence type="ECO:0000313" key="3">
    <source>
        <dbReference type="Proteomes" id="UP001184150"/>
    </source>
</evidence>
<organism evidence="2 3">
    <name type="scientific">Novosphingobium capsulatum</name>
    <dbReference type="NCBI Taxonomy" id="13688"/>
    <lineage>
        <taxon>Bacteria</taxon>
        <taxon>Pseudomonadati</taxon>
        <taxon>Pseudomonadota</taxon>
        <taxon>Alphaproteobacteria</taxon>
        <taxon>Sphingomonadales</taxon>
        <taxon>Sphingomonadaceae</taxon>
        <taxon>Novosphingobium</taxon>
    </lineage>
</organism>
<protein>
    <submittedName>
        <fullName evidence="2">Enoyl-CoA hydratase/carnithine racemase</fullName>
    </submittedName>
</protein>
<accession>A0ABU1MPE3</accession>
<evidence type="ECO:0000313" key="2">
    <source>
        <dbReference type="EMBL" id="MDR6512213.1"/>
    </source>
</evidence>
<dbReference type="InterPro" id="IPR014748">
    <property type="entry name" value="Enoyl-CoA_hydra_C"/>
</dbReference>
<gene>
    <name evidence="2" type="ORF">J2792_003096</name>
</gene>
<name>A0ABU1MPE3_9SPHN</name>
<dbReference type="EMBL" id="JAVDRD010000008">
    <property type="protein sequence ID" value="MDR6512213.1"/>
    <property type="molecule type" value="Genomic_DNA"/>
</dbReference>
<dbReference type="RefSeq" id="WP_171796706.1">
    <property type="nucleotide sequence ID" value="NZ_JAVDRD010000008.1"/>
</dbReference>
<sequence length="292" mass="31075">MTAAAFEQITLAVDQGVATLTLYRPDKLNAFTTQMMHEMVAAFDAIDADDAIRAVIVTGSGRAFCAGADISGGAANFRVDASATSAPDYSDPATRDGGGILALRIFQLKKPIIAAINGPAIGIGATMLLPTDLRIASDTARFGFVFARRGIVPEAASSYFLPRLVGISRALRWCYTGAVFGADEALAGGLVEQVVPPADLLPTAQALAREIADNAAPVSVALTRQMLWRGLGMSDPMEAHRIESRGILTRSQSADAHEGVAAFLEKRPARFPDRVSADMPDYFPWWDETPYG</sequence>
<dbReference type="PANTHER" id="PTHR43684">
    <property type="match status" value="1"/>
</dbReference>
<dbReference type="CDD" id="cd06558">
    <property type="entry name" value="crotonase-like"/>
    <property type="match status" value="1"/>
</dbReference>
<keyword evidence="3" id="KW-1185">Reference proteome</keyword>
<dbReference type="Pfam" id="PF00378">
    <property type="entry name" value="ECH_1"/>
    <property type="match status" value="1"/>
</dbReference>